<keyword evidence="1" id="KW-0507">mRNA processing</keyword>
<proteinExistence type="predicted"/>
<evidence type="ECO:0000313" key="4">
    <source>
        <dbReference type="Proteomes" id="UP000824890"/>
    </source>
</evidence>
<feature type="domain" description="SURP motif" evidence="2">
    <location>
        <begin position="482"/>
        <end position="524"/>
    </location>
</feature>
<reference evidence="3 4" key="1">
    <citation type="submission" date="2021-05" db="EMBL/GenBank/DDBJ databases">
        <title>Genome Assembly of Synthetic Allotetraploid Brassica napus Reveals Homoeologous Exchanges between Subgenomes.</title>
        <authorList>
            <person name="Davis J.T."/>
        </authorList>
    </citation>
    <scope>NUCLEOTIDE SEQUENCE [LARGE SCALE GENOMIC DNA]</scope>
    <source>
        <strain evidence="4">cv. Da-Ae</strain>
        <tissue evidence="3">Seedling</tissue>
    </source>
</reference>
<dbReference type="PANTHER" id="PTHR15316">
    <property type="entry name" value="SPLICEOSOME ASSOCIATED PROTEIN 114/SWAP SPLICING FACTOR-RELATED"/>
    <property type="match status" value="1"/>
</dbReference>
<dbReference type="InterPro" id="IPR000061">
    <property type="entry name" value="Surp"/>
</dbReference>
<evidence type="ECO:0000259" key="2">
    <source>
        <dbReference type="PROSITE" id="PS50128"/>
    </source>
</evidence>
<gene>
    <name evidence="3" type="ORF">HID58_082616</name>
</gene>
<accession>A0ABQ7YB37</accession>
<sequence>SLTMPNVARISSWSLHFAITSVTPWQVRSRSPLMFSRDEVIDRGQIHLHDELIVPLLDSITGGGGGRRIGTTVDDGGDVVLAVFDYLGEDLACDILNLVFRTVAIFNNMRQELRLEYDRFIDFKGFIVGALQHDHLLLLLHRLSLLRGGFLVQESRVGAFVNASIVSPSSIYRRLGRIDAKVVVSEKKRMTQFGGYDYCTERAMQYLTLEPGKVPEALKLYAEAFQAKLIDRYEDQSVQLRILNSYVIITPWASSDSFLELPTDLNSIRRIRQDKRFVEIDGTENKSVMMKDPFGITFLLRMEKKKMSRSGVDHGLLFRRACNPIAFAFPQGIRPNDLCTIKLTALFVTRYGMAFKKALKKIASGLFFDFVGVYTSILKPSKEVDRSCDFMGKALELFFHLLQLKMGGSRRRVMEVDAFTGAVDYFAYMDVVGYSDVMPRPQRRSVMIAQLGHNTLRTPLSAPPFPSWCTTIFFVSPEVLGIIKLTALFVARYGKRIGWELMEKVGRKPLFSFLDPSDCGFPCYNMVVKVYSKVLKNFELVYTVDIVLERYFQSFWDEEKDLDDLYSFVECVNSFAQMEDEEFYHKMGTREAHVYPFHDQTSRVHSRPHVCVPTLDGRVIIEIIVESFFGEKVASLKEKIVKVIQIPSKYLKLRGKSVGLLREDKSLADSNEIEMVYSYSLPLKSREPQSPVKVISYMFRFAYTYD</sequence>
<dbReference type="InterPro" id="IPR035967">
    <property type="entry name" value="SWAP/Surp_sf"/>
</dbReference>
<dbReference type="Proteomes" id="UP000824890">
    <property type="component" value="Unassembled WGS sequence"/>
</dbReference>
<dbReference type="InterPro" id="IPR045146">
    <property type="entry name" value="SF3A1"/>
</dbReference>
<organism evidence="3 4">
    <name type="scientific">Brassica napus</name>
    <name type="common">Rape</name>
    <dbReference type="NCBI Taxonomy" id="3708"/>
    <lineage>
        <taxon>Eukaryota</taxon>
        <taxon>Viridiplantae</taxon>
        <taxon>Streptophyta</taxon>
        <taxon>Embryophyta</taxon>
        <taxon>Tracheophyta</taxon>
        <taxon>Spermatophyta</taxon>
        <taxon>Magnoliopsida</taxon>
        <taxon>eudicotyledons</taxon>
        <taxon>Gunneridae</taxon>
        <taxon>Pentapetalae</taxon>
        <taxon>rosids</taxon>
        <taxon>malvids</taxon>
        <taxon>Brassicales</taxon>
        <taxon>Brassicaceae</taxon>
        <taxon>Brassiceae</taxon>
        <taxon>Brassica</taxon>
    </lineage>
</organism>
<name>A0ABQ7YB37_BRANA</name>
<keyword evidence="4" id="KW-1185">Reference proteome</keyword>
<dbReference type="PANTHER" id="PTHR15316:SF10">
    <property type="entry name" value="SURP MOTIF DOMAIN-CONTAINING PROTEIN"/>
    <property type="match status" value="1"/>
</dbReference>
<evidence type="ECO:0000313" key="3">
    <source>
        <dbReference type="EMBL" id="KAH0865405.1"/>
    </source>
</evidence>
<evidence type="ECO:0000256" key="1">
    <source>
        <dbReference type="ARBA" id="ARBA00022664"/>
    </source>
</evidence>
<dbReference type="EMBL" id="JAGKQM010000018">
    <property type="protein sequence ID" value="KAH0865405.1"/>
    <property type="molecule type" value="Genomic_DNA"/>
</dbReference>
<dbReference type="Pfam" id="PF01805">
    <property type="entry name" value="Surp"/>
    <property type="match status" value="1"/>
</dbReference>
<dbReference type="Gene3D" id="1.10.10.790">
    <property type="entry name" value="Surp module"/>
    <property type="match status" value="1"/>
</dbReference>
<feature type="non-terminal residue" evidence="3">
    <location>
        <position position="1"/>
    </location>
</feature>
<dbReference type="PROSITE" id="PS50128">
    <property type="entry name" value="SURP"/>
    <property type="match status" value="1"/>
</dbReference>
<dbReference type="SMART" id="SM00648">
    <property type="entry name" value="SWAP"/>
    <property type="match status" value="1"/>
</dbReference>
<dbReference type="SUPFAM" id="SSF109905">
    <property type="entry name" value="Surp module (SWAP domain)"/>
    <property type="match status" value="1"/>
</dbReference>
<comment type="caution">
    <text evidence="3">The sequence shown here is derived from an EMBL/GenBank/DDBJ whole genome shotgun (WGS) entry which is preliminary data.</text>
</comment>
<protein>
    <recommendedName>
        <fullName evidence="2">SURP motif domain-containing protein</fullName>
    </recommendedName>
</protein>